<sequence length="103" mass="9889">MLNRKIILPAIAIGALAVASPASAGGWWGGGSHSHHPGCGHGGSTSGGWGSSGGVPDGGSSGGVPDGGSSGGTEVPEPGMLAMFGAGLIGVGFARSRRRRRKA</sequence>
<proteinExistence type="predicted"/>
<dbReference type="NCBIfam" id="TIGR02595">
    <property type="entry name" value="PEP_CTERM"/>
    <property type="match status" value="1"/>
</dbReference>
<protein>
    <submittedName>
        <fullName evidence="5">PEP-CTERM motif protein</fullName>
    </submittedName>
</protein>
<feature type="compositionally biased region" description="Gly residues" evidence="1">
    <location>
        <begin position="39"/>
        <end position="71"/>
    </location>
</feature>
<dbReference type="Pfam" id="PF07589">
    <property type="entry name" value="PEP-CTERM"/>
    <property type="match status" value="1"/>
</dbReference>
<feature type="transmembrane region" description="Helical" evidence="2">
    <location>
        <begin position="78"/>
        <end position="94"/>
    </location>
</feature>
<gene>
    <name evidence="5" type="ORF">WYH_00483</name>
</gene>
<dbReference type="InterPro" id="IPR013424">
    <property type="entry name" value="Ice-binding_C"/>
</dbReference>
<evidence type="ECO:0000256" key="2">
    <source>
        <dbReference type="SAM" id="Phobius"/>
    </source>
</evidence>
<dbReference type="EMBL" id="CP011452">
    <property type="protein sequence ID" value="AKH41542.1"/>
    <property type="molecule type" value="Genomic_DNA"/>
</dbReference>
<keyword evidence="2" id="KW-1133">Transmembrane helix</keyword>
<accession>A0A0F7KQT5</accession>
<evidence type="ECO:0000313" key="6">
    <source>
        <dbReference type="Proteomes" id="UP000034392"/>
    </source>
</evidence>
<keyword evidence="2" id="KW-0812">Transmembrane</keyword>
<dbReference type="AlphaFoldDB" id="A0A0F7KQT5"/>
<dbReference type="STRING" id="1267766.WYH_00483"/>
<feature type="signal peptide" evidence="3">
    <location>
        <begin position="1"/>
        <end position="24"/>
    </location>
</feature>
<dbReference type="KEGG" id="aay:WYH_00483"/>
<reference evidence="5" key="1">
    <citation type="submission" date="2015-05" db="EMBL/GenBank/DDBJ databases">
        <title>The complete genome of Altererythrobacter atlanticus strain 26DY36.</title>
        <authorList>
            <person name="Wu Y.-H."/>
            <person name="Cheng H."/>
            <person name="Wu X.-W."/>
        </authorList>
    </citation>
    <scope>NUCLEOTIDE SEQUENCE [LARGE SCALE GENOMIC DNA]</scope>
    <source>
        <strain evidence="5">26DY36</strain>
    </source>
</reference>
<feature type="domain" description="Ice-binding protein C-terminal" evidence="4">
    <location>
        <begin position="75"/>
        <end position="98"/>
    </location>
</feature>
<dbReference type="PATRIC" id="fig|1267766.3.peg.488"/>
<dbReference type="Proteomes" id="UP000034392">
    <property type="component" value="Chromosome"/>
</dbReference>
<evidence type="ECO:0000256" key="1">
    <source>
        <dbReference type="SAM" id="MobiDB-lite"/>
    </source>
</evidence>
<evidence type="ECO:0000313" key="5">
    <source>
        <dbReference type="EMBL" id="AKH41542.1"/>
    </source>
</evidence>
<name>A0A0F7KQT5_9SPHN</name>
<organism evidence="5 6">
    <name type="scientific">Croceibacterium atlanticum</name>
    <dbReference type="NCBI Taxonomy" id="1267766"/>
    <lineage>
        <taxon>Bacteria</taxon>
        <taxon>Pseudomonadati</taxon>
        <taxon>Pseudomonadota</taxon>
        <taxon>Alphaproteobacteria</taxon>
        <taxon>Sphingomonadales</taxon>
        <taxon>Erythrobacteraceae</taxon>
        <taxon>Croceibacterium</taxon>
    </lineage>
</organism>
<dbReference type="RefSeq" id="WP_046902556.1">
    <property type="nucleotide sequence ID" value="NZ_CP011452.2"/>
</dbReference>
<evidence type="ECO:0000256" key="3">
    <source>
        <dbReference type="SAM" id="SignalP"/>
    </source>
</evidence>
<keyword evidence="2" id="KW-0472">Membrane</keyword>
<keyword evidence="3" id="KW-0732">Signal</keyword>
<feature type="region of interest" description="Disordered" evidence="1">
    <location>
        <begin position="26"/>
        <end position="79"/>
    </location>
</feature>
<evidence type="ECO:0000259" key="4">
    <source>
        <dbReference type="Pfam" id="PF07589"/>
    </source>
</evidence>
<feature type="chain" id="PRO_5044292021" evidence="3">
    <location>
        <begin position="25"/>
        <end position="103"/>
    </location>
</feature>
<keyword evidence="6" id="KW-1185">Reference proteome</keyword>